<accession>A0A9P8NTB9</accession>
<organism evidence="1 2">
    <name type="scientific">Ogataea polymorpha</name>
    <dbReference type="NCBI Taxonomy" id="460523"/>
    <lineage>
        <taxon>Eukaryota</taxon>
        <taxon>Fungi</taxon>
        <taxon>Dikarya</taxon>
        <taxon>Ascomycota</taxon>
        <taxon>Saccharomycotina</taxon>
        <taxon>Pichiomycetes</taxon>
        <taxon>Pichiales</taxon>
        <taxon>Pichiaceae</taxon>
        <taxon>Ogataea</taxon>
    </lineage>
</organism>
<comment type="caution">
    <text evidence="1">The sequence shown here is derived from an EMBL/GenBank/DDBJ whole genome shotgun (WGS) entry which is preliminary data.</text>
</comment>
<reference evidence="1" key="1">
    <citation type="journal article" date="2021" name="Open Biol.">
        <title>Shared evolutionary footprints suggest mitochondrial oxidative damage underlies multiple complex I losses in fungi.</title>
        <authorList>
            <person name="Schikora-Tamarit M.A."/>
            <person name="Marcet-Houben M."/>
            <person name="Nosek J."/>
            <person name="Gabaldon T."/>
        </authorList>
    </citation>
    <scope>NUCLEOTIDE SEQUENCE</scope>
    <source>
        <strain evidence="1">NCAIM Y.01608</strain>
    </source>
</reference>
<protein>
    <submittedName>
        <fullName evidence="1">Uncharacterized protein</fullName>
    </submittedName>
</protein>
<evidence type="ECO:0000313" key="2">
    <source>
        <dbReference type="Proteomes" id="UP000788993"/>
    </source>
</evidence>
<evidence type="ECO:0000313" key="1">
    <source>
        <dbReference type="EMBL" id="KAH3659004.1"/>
    </source>
</evidence>
<sequence length="95" mass="10269">MFVSRLLAPPSSKSDNAFLKIGSTNNSFSTSFSFIVWNFFTSVDSARCFFDFGFVVPPSCSSFSSSSSSMPSKLLDVKPDNNFPVSDAAESILDA</sequence>
<proteinExistence type="predicted"/>
<dbReference type="Proteomes" id="UP000788993">
    <property type="component" value="Unassembled WGS sequence"/>
</dbReference>
<reference evidence="1" key="2">
    <citation type="submission" date="2021-01" db="EMBL/GenBank/DDBJ databases">
        <authorList>
            <person name="Schikora-Tamarit M.A."/>
        </authorList>
    </citation>
    <scope>NUCLEOTIDE SEQUENCE</scope>
    <source>
        <strain evidence="1">NCAIM Y.01608</strain>
    </source>
</reference>
<name>A0A9P8NTB9_9ASCO</name>
<dbReference type="EMBL" id="JAEUBD010001571">
    <property type="protein sequence ID" value="KAH3659004.1"/>
    <property type="molecule type" value="Genomic_DNA"/>
</dbReference>
<dbReference type="AlphaFoldDB" id="A0A9P8NTB9"/>
<gene>
    <name evidence="1" type="ORF">OGATHE_006730</name>
</gene>
<keyword evidence="2" id="KW-1185">Reference proteome</keyword>